<comment type="caution">
    <text evidence="1">The sequence shown here is derived from an EMBL/GenBank/DDBJ whole genome shotgun (WGS) entry which is preliminary data.</text>
</comment>
<accession>A0ABV6BZF5</accession>
<dbReference type="PROSITE" id="PS51257">
    <property type="entry name" value="PROKAR_LIPOPROTEIN"/>
    <property type="match status" value="1"/>
</dbReference>
<dbReference type="Proteomes" id="UP001589734">
    <property type="component" value="Unassembled WGS sequence"/>
</dbReference>
<name>A0ABV6BZF5_9FLAO</name>
<evidence type="ECO:0000313" key="2">
    <source>
        <dbReference type="Proteomes" id="UP001589734"/>
    </source>
</evidence>
<evidence type="ECO:0000313" key="1">
    <source>
        <dbReference type="EMBL" id="MFC0080117.1"/>
    </source>
</evidence>
<protein>
    <recommendedName>
        <fullName evidence="3">Lipoprotein</fullName>
    </recommendedName>
</protein>
<keyword evidence="2" id="KW-1185">Reference proteome</keyword>
<organism evidence="1 2">
    <name type="scientific">Flavobacterium procerum</name>
    <dbReference type="NCBI Taxonomy" id="1455569"/>
    <lineage>
        <taxon>Bacteria</taxon>
        <taxon>Pseudomonadati</taxon>
        <taxon>Bacteroidota</taxon>
        <taxon>Flavobacteriia</taxon>
        <taxon>Flavobacteriales</taxon>
        <taxon>Flavobacteriaceae</taxon>
        <taxon>Flavobacterium</taxon>
    </lineage>
</organism>
<reference evidence="1 2" key="1">
    <citation type="submission" date="2024-09" db="EMBL/GenBank/DDBJ databases">
        <authorList>
            <person name="Sun Q."/>
            <person name="Mori K."/>
        </authorList>
    </citation>
    <scope>NUCLEOTIDE SEQUENCE [LARGE SCALE GENOMIC DNA]</scope>
    <source>
        <strain evidence="1 2">CGMCC 1.12926</strain>
    </source>
</reference>
<dbReference type="RefSeq" id="WP_379682893.1">
    <property type="nucleotide sequence ID" value="NZ_JBHLYW010000029.1"/>
</dbReference>
<evidence type="ECO:0008006" key="3">
    <source>
        <dbReference type="Google" id="ProtNLM"/>
    </source>
</evidence>
<proteinExistence type="predicted"/>
<sequence length="56" mass="6223">MKKIYIAGFFILFTAIMVSCTSDDDSIETKTKTSKEVLYVKEGPGDDPVPIEPPKK</sequence>
<dbReference type="EMBL" id="JBHLYW010000029">
    <property type="protein sequence ID" value="MFC0080117.1"/>
    <property type="molecule type" value="Genomic_DNA"/>
</dbReference>
<gene>
    <name evidence="1" type="ORF">ACFFLS_23940</name>
</gene>